<dbReference type="PANTHER" id="PTHR15298">
    <property type="entry name" value="L-COA N-ACYLTRANSFERASE-RELATED"/>
    <property type="match status" value="1"/>
</dbReference>
<dbReference type="GO" id="GO:0047961">
    <property type="term" value="F:glycine N-acyltransferase activity"/>
    <property type="evidence" value="ECO:0007669"/>
    <property type="project" value="InterPro"/>
</dbReference>
<feature type="compositionally biased region" description="Basic residues" evidence="2">
    <location>
        <begin position="1"/>
        <end position="15"/>
    </location>
</feature>
<evidence type="ECO:0000256" key="2">
    <source>
        <dbReference type="SAM" id="MobiDB-lite"/>
    </source>
</evidence>
<organism evidence="4 5">
    <name type="scientific">Labrus bergylta</name>
    <name type="common">ballan wrasse</name>
    <dbReference type="NCBI Taxonomy" id="56723"/>
    <lineage>
        <taxon>Eukaryota</taxon>
        <taxon>Metazoa</taxon>
        <taxon>Chordata</taxon>
        <taxon>Craniata</taxon>
        <taxon>Vertebrata</taxon>
        <taxon>Euteleostomi</taxon>
        <taxon>Actinopterygii</taxon>
        <taxon>Neopterygii</taxon>
        <taxon>Teleostei</taxon>
        <taxon>Neoteleostei</taxon>
        <taxon>Acanthomorphata</taxon>
        <taxon>Eupercaria</taxon>
        <taxon>Labriformes</taxon>
        <taxon>Labridae</taxon>
        <taxon>Labrus</taxon>
    </lineage>
</organism>
<protein>
    <recommendedName>
        <fullName evidence="1">Glycine N-acyltransferase-like protein</fullName>
        <ecNumber evidence="1">2.3.1.-</ecNumber>
    </recommendedName>
</protein>
<dbReference type="AlphaFoldDB" id="A0A3Q3G364"/>
<feature type="region of interest" description="Disordered" evidence="2">
    <location>
        <begin position="1"/>
        <end position="60"/>
    </location>
</feature>
<keyword evidence="5" id="KW-1185">Reference proteome</keyword>
<dbReference type="GO" id="GO:0005739">
    <property type="term" value="C:mitochondrion"/>
    <property type="evidence" value="ECO:0007669"/>
    <property type="project" value="InterPro"/>
</dbReference>
<dbReference type="Gene3D" id="3.40.630.30">
    <property type="match status" value="1"/>
</dbReference>
<dbReference type="InterPro" id="IPR010313">
    <property type="entry name" value="Glycine_N-acyltransferase"/>
</dbReference>
<dbReference type="Pfam" id="PF08444">
    <property type="entry name" value="Gly_acyl_tr_C"/>
    <property type="match status" value="1"/>
</dbReference>
<accession>A0A3Q3G364</accession>
<sequence>MDLHLRNNKSRHVPTRHQQPGRVHEPAPRGGGAENQRGGKPRKKKPSMTQPASIGIPSSHCHLTQELASVRGLDVTDYGGYNTFIHHSPKSLDSQGKLLALPVSILEESHADLVHAHLPYGGSQESLNHVRACIRHLPNHCVRDGNGRPVSWMLSDELCELRMAYTLPEYRRAGHLLAPSVAQICRMSSAGLPVYCHVNQQNQATIKAVTSLGFSSCPGMENISVLLICRDRV</sequence>
<comment type="similarity">
    <text evidence="1">Belongs to the glycine N-acyltransferase family.</text>
</comment>
<keyword evidence="1" id="KW-0012">Acyltransferase</keyword>
<keyword evidence="1" id="KW-0808">Transferase</keyword>
<dbReference type="Ensembl" id="ENSLBET00000028276.1">
    <property type="protein sequence ID" value="ENSLBEP00000026977.1"/>
    <property type="gene ID" value="ENSLBEG00000020507.1"/>
</dbReference>
<dbReference type="SUPFAM" id="SSF55729">
    <property type="entry name" value="Acyl-CoA N-acyltransferases (Nat)"/>
    <property type="match status" value="1"/>
</dbReference>
<feature type="domain" description="Glycine N-acyltransferase C-terminal" evidence="3">
    <location>
        <begin position="141"/>
        <end position="218"/>
    </location>
</feature>
<evidence type="ECO:0000313" key="4">
    <source>
        <dbReference type="Ensembl" id="ENSLBEP00000026977.1"/>
    </source>
</evidence>
<dbReference type="GeneTree" id="ENSGT00950000183133"/>
<reference evidence="4" key="2">
    <citation type="submission" date="2025-09" db="UniProtKB">
        <authorList>
            <consortium name="Ensembl"/>
        </authorList>
    </citation>
    <scope>IDENTIFICATION</scope>
</reference>
<dbReference type="EC" id="2.3.1.-" evidence="1"/>
<name>A0A3Q3G364_9LABR</name>
<evidence type="ECO:0000256" key="1">
    <source>
        <dbReference type="RuleBase" id="RU368002"/>
    </source>
</evidence>
<proteinExistence type="inferred from homology"/>
<dbReference type="PANTHER" id="PTHR15298:SF17">
    <property type="entry name" value="GLYCINE N-ACYLTRANSFERASE-LIKE PROTEIN"/>
    <property type="match status" value="1"/>
</dbReference>
<reference evidence="4" key="1">
    <citation type="submission" date="2025-08" db="UniProtKB">
        <authorList>
            <consortium name="Ensembl"/>
        </authorList>
    </citation>
    <scope>IDENTIFICATION</scope>
</reference>
<evidence type="ECO:0000313" key="5">
    <source>
        <dbReference type="Proteomes" id="UP000261660"/>
    </source>
</evidence>
<dbReference type="InterPro" id="IPR013652">
    <property type="entry name" value="Glycine_N-acyltransferase_C"/>
</dbReference>
<dbReference type="Proteomes" id="UP000261660">
    <property type="component" value="Unplaced"/>
</dbReference>
<dbReference type="InterPro" id="IPR016181">
    <property type="entry name" value="Acyl_CoA_acyltransferase"/>
</dbReference>
<evidence type="ECO:0000259" key="3">
    <source>
        <dbReference type="Pfam" id="PF08444"/>
    </source>
</evidence>